<reference evidence="2 4" key="1">
    <citation type="submission" date="2016-10" db="EMBL/GenBank/DDBJ databases">
        <title>Genome sequence of Mycobacterium talmonii.</title>
        <authorList>
            <person name="Greninger A.L."/>
            <person name="Elliott B."/>
            <person name="Vasireddy S."/>
            <person name="Vasireddy R."/>
        </authorList>
    </citation>
    <scope>NUCLEOTIDE SEQUENCE [LARGE SCALE GENOMIC DNA]</scope>
    <source>
        <strain evidence="2">MO-5499</strain>
        <strain evidence="4">NE-TNMC-100812</strain>
    </source>
</reference>
<evidence type="ECO:0000313" key="5">
    <source>
        <dbReference type="Proteomes" id="UP000238296"/>
    </source>
</evidence>
<evidence type="ECO:0000313" key="2">
    <source>
        <dbReference type="EMBL" id="OHV04525.1"/>
    </source>
</evidence>
<dbReference type="InterPro" id="IPR019639">
    <property type="entry name" value="DUF2505"/>
</dbReference>
<organism evidence="2 4">
    <name type="scientific">Mycobacterium talmoniae</name>
    <dbReference type="NCBI Taxonomy" id="1858794"/>
    <lineage>
        <taxon>Bacteria</taxon>
        <taxon>Bacillati</taxon>
        <taxon>Actinomycetota</taxon>
        <taxon>Actinomycetes</taxon>
        <taxon>Mycobacteriales</taxon>
        <taxon>Mycobacteriaceae</taxon>
        <taxon>Mycobacterium</taxon>
    </lineage>
</organism>
<sequence>MPRSIDLSAESPASVEQFHSAFSSEAYWRARLAVNDSGPATLDTLTVDADDTVRVVMTLTPLRDRLPRMVTQLHHGALQIRHTETWRRGANGRVHGEIGFVLRGAPLSGLGLVELVPANTGSQLTCTATVEVRVPLLGGTVERFIGGQLPDGILAAQRFTTEWIAQSGSRAAVPGSAGRPSTGRRQEGTAP</sequence>
<evidence type="ECO:0008006" key="6">
    <source>
        <dbReference type="Google" id="ProtNLM"/>
    </source>
</evidence>
<dbReference type="EMBL" id="MLQM01000037">
    <property type="protein sequence ID" value="OHV04525.1"/>
    <property type="molecule type" value="Genomic_DNA"/>
</dbReference>
<dbReference type="RefSeq" id="WP_071024824.1">
    <property type="nucleotide sequence ID" value="NZ_MLQM01000037.1"/>
</dbReference>
<keyword evidence="4" id="KW-1185">Reference proteome</keyword>
<gene>
    <name evidence="2" type="ORF">BKN37_09510</name>
    <name evidence="3" type="ORF">C1Y40_05563</name>
</gene>
<evidence type="ECO:0000313" key="3">
    <source>
        <dbReference type="EMBL" id="PQM44279.1"/>
    </source>
</evidence>
<reference evidence="3" key="3">
    <citation type="submission" date="2018-01" db="EMBL/GenBank/DDBJ databases">
        <authorList>
            <person name="Gaut B.S."/>
            <person name="Morton B.R."/>
            <person name="Clegg M.T."/>
            <person name="Duvall M.R."/>
        </authorList>
    </citation>
    <scope>NUCLEOTIDE SEQUENCE</scope>
    <source>
        <strain evidence="3">ATCC BAA-2683</strain>
    </source>
</reference>
<comment type="caution">
    <text evidence="2">The sequence shown here is derived from an EMBL/GenBank/DDBJ whole genome shotgun (WGS) entry which is preliminary data.</text>
</comment>
<name>A0A1S1NKZ6_9MYCO</name>
<dbReference type="Proteomes" id="UP000179734">
    <property type="component" value="Unassembled WGS sequence"/>
</dbReference>
<evidence type="ECO:0000313" key="4">
    <source>
        <dbReference type="Proteomes" id="UP000179734"/>
    </source>
</evidence>
<feature type="region of interest" description="Disordered" evidence="1">
    <location>
        <begin position="167"/>
        <end position="191"/>
    </location>
</feature>
<dbReference type="AlphaFoldDB" id="A0A1S1NKZ6"/>
<evidence type="ECO:0000256" key="1">
    <source>
        <dbReference type="SAM" id="MobiDB-lite"/>
    </source>
</evidence>
<reference evidence="3 5" key="2">
    <citation type="journal article" date="2017" name="Int. J. Syst. Evol. Microbiol.">
        <title>Mycobacterium talmoniae sp. nov., a slowly growing mycobacterium isolated from human respiratory samples.</title>
        <authorList>
            <person name="Davidson R.M."/>
            <person name="DeGroote M.A."/>
            <person name="Marola J.L."/>
            <person name="Buss S."/>
            <person name="Jones V."/>
            <person name="McNeil M.R."/>
            <person name="Freifeld A.G."/>
            <person name="Elaine Epperson L."/>
            <person name="Hasan N.A."/>
            <person name="Jackson M."/>
            <person name="Iwen P.C."/>
            <person name="Salfinger M."/>
            <person name="Strong M."/>
        </authorList>
    </citation>
    <scope>NUCLEOTIDE SEQUENCE [LARGE SCALE GENOMIC DNA]</scope>
    <source>
        <strain evidence="3 5">ATCC BAA-2683</strain>
    </source>
</reference>
<dbReference type="EMBL" id="PPEA01000869">
    <property type="protein sequence ID" value="PQM44279.1"/>
    <property type="molecule type" value="Genomic_DNA"/>
</dbReference>
<protein>
    <recommendedName>
        <fullName evidence="6">DUF2505 domain-containing protein</fullName>
    </recommendedName>
</protein>
<dbReference type="Pfam" id="PF10698">
    <property type="entry name" value="DUF2505"/>
    <property type="match status" value="1"/>
</dbReference>
<dbReference type="Proteomes" id="UP000238296">
    <property type="component" value="Unassembled WGS sequence"/>
</dbReference>
<proteinExistence type="predicted"/>
<accession>A0A1S1NKZ6</accession>